<dbReference type="AlphaFoldDB" id="A0A0P1F7I2"/>
<reference evidence="3 4" key="1">
    <citation type="submission" date="2015-09" db="EMBL/GenBank/DDBJ databases">
        <authorList>
            <consortium name="Swine Surveillance"/>
        </authorList>
    </citation>
    <scope>NUCLEOTIDE SEQUENCE [LARGE SCALE GENOMIC DNA]</scope>
    <source>
        <strain evidence="3 4">CECT 4357</strain>
    </source>
</reference>
<dbReference type="InterPro" id="IPR000868">
    <property type="entry name" value="Isochorismatase-like_dom"/>
</dbReference>
<name>A0A0P1F7I2_THAGE</name>
<dbReference type="SUPFAM" id="SSF52499">
    <property type="entry name" value="Isochorismatase-like hydrolases"/>
    <property type="match status" value="1"/>
</dbReference>
<dbReference type="InterPro" id="IPR050272">
    <property type="entry name" value="Isochorismatase-like_hydrls"/>
</dbReference>
<evidence type="ECO:0000256" key="1">
    <source>
        <dbReference type="ARBA" id="ARBA00022801"/>
    </source>
</evidence>
<dbReference type="PANTHER" id="PTHR43540:SF1">
    <property type="entry name" value="ISOCHORISMATASE HYDROLASE"/>
    <property type="match status" value="1"/>
</dbReference>
<dbReference type="Proteomes" id="UP000051587">
    <property type="component" value="Unassembled WGS sequence"/>
</dbReference>
<gene>
    <name evidence="3" type="primary">sttH</name>
    <name evidence="3" type="ORF">TG4357_00983</name>
</gene>
<evidence type="ECO:0000313" key="4">
    <source>
        <dbReference type="Proteomes" id="UP000051587"/>
    </source>
</evidence>
<dbReference type="InterPro" id="IPR036380">
    <property type="entry name" value="Isochorismatase-like_sf"/>
</dbReference>
<keyword evidence="1 3" id="KW-0378">Hydrolase</keyword>
<sequence length="182" mass="19515">MSKTALILVDIQNDYFASGTWPVALMDKVAENSAKLLARARDTGMTVIHIRHETAPGAPFFQPGSEGAEIHDSVAPNIGETVVTKHRPNSFHQTGLLDMLRRDGIETLILCGAQSQMCIDATTRAAVDHGFKVVLPHDACGAKEATFGDVTVPPEMVQAAFMAPLAMSYAKVATTTEVLLLI</sequence>
<dbReference type="Pfam" id="PF00857">
    <property type="entry name" value="Isochorismatase"/>
    <property type="match status" value="1"/>
</dbReference>
<organism evidence="3 4">
    <name type="scientific">Thalassovita gelatinovora</name>
    <name type="common">Thalassobius gelatinovorus</name>
    <dbReference type="NCBI Taxonomy" id="53501"/>
    <lineage>
        <taxon>Bacteria</taxon>
        <taxon>Pseudomonadati</taxon>
        <taxon>Pseudomonadota</taxon>
        <taxon>Alphaproteobacteria</taxon>
        <taxon>Rhodobacterales</taxon>
        <taxon>Roseobacteraceae</taxon>
        <taxon>Thalassovita</taxon>
    </lineage>
</organism>
<keyword evidence="4" id="KW-1185">Reference proteome</keyword>
<accession>A0A0P1F7I2</accession>
<evidence type="ECO:0000259" key="2">
    <source>
        <dbReference type="Pfam" id="PF00857"/>
    </source>
</evidence>
<dbReference type="CDD" id="cd01014">
    <property type="entry name" value="nicotinamidase_related"/>
    <property type="match status" value="1"/>
</dbReference>
<dbReference type="OrthoDB" id="9794942at2"/>
<evidence type="ECO:0000313" key="3">
    <source>
        <dbReference type="EMBL" id="CUH63955.1"/>
    </source>
</evidence>
<dbReference type="EC" id="3.5.2.19" evidence="3"/>
<dbReference type="PANTHER" id="PTHR43540">
    <property type="entry name" value="PEROXYUREIDOACRYLATE/UREIDOACRYLATE AMIDOHYDROLASE-RELATED"/>
    <property type="match status" value="1"/>
</dbReference>
<feature type="domain" description="Isochorismatase-like" evidence="2">
    <location>
        <begin position="4"/>
        <end position="154"/>
    </location>
</feature>
<dbReference type="RefSeq" id="WP_058261763.1">
    <property type="nucleotide sequence ID" value="NZ_CP051181.1"/>
</dbReference>
<dbReference type="EMBL" id="CYSA01000015">
    <property type="protein sequence ID" value="CUH63955.1"/>
    <property type="molecule type" value="Genomic_DNA"/>
</dbReference>
<proteinExistence type="predicted"/>
<dbReference type="Gene3D" id="3.40.50.850">
    <property type="entry name" value="Isochorismatase-like"/>
    <property type="match status" value="1"/>
</dbReference>
<dbReference type="GO" id="GO:0016787">
    <property type="term" value="F:hydrolase activity"/>
    <property type="evidence" value="ECO:0007669"/>
    <property type="project" value="UniProtKB-KW"/>
</dbReference>
<protein>
    <submittedName>
        <fullName evidence="3">Streptothricin hydrolase</fullName>
        <ecNumber evidence="3">3.5.2.19</ecNumber>
    </submittedName>
</protein>
<dbReference type="STRING" id="53501.SAMN04488043_10925"/>